<name>A0A4Y2DE93_ARAVE</name>
<feature type="compositionally biased region" description="Polar residues" evidence="1">
    <location>
        <begin position="40"/>
        <end position="55"/>
    </location>
</feature>
<dbReference type="EMBL" id="BGPR01000352">
    <property type="protein sequence ID" value="GBM14991.1"/>
    <property type="molecule type" value="Genomic_DNA"/>
</dbReference>
<evidence type="ECO:0000313" key="2">
    <source>
        <dbReference type="EMBL" id="GBM14991.1"/>
    </source>
</evidence>
<organism evidence="2 3">
    <name type="scientific">Araneus ventricosus</name>
    <name type="common">Orbweaver spider</name>
    <name type="synonym">Epeira ventricosa</name>
    <dbReference type="NCBI Taxonomy" id="182803"/>
    <lineage>
        <taxon>Eukaryota</taxon>
        <taxon>Metazoa</taxon>
        <taxon>Ecdysozoa</taxon>
        <taxon>Arthropoda</taxon>
        <taxon>Chelicerata</taxon>
        <taxon>Arachnida</taxon>
        <taxon>Araneae</taxon>
        <taxon>Araneomorphae</taxon>
        <taxon>Entelegynae</taxon>
        <taxon>Araneoidea</taxon>
        <taxon>Araneidae</taxon>
        <taxon>Araneus</taxon>
    </lineage>
</organism>
<accession>A0A4Y2DE93</accession>
<feature type="region of interest" description="Disordered" evidence="1">
    <location>
        <begin position="40"/>
        <end position="67"/>
    </location>
</feature>
<evidence type="ECO:0000256" key="1">
    <source>
        <dbReference type="SAM" id="MobiDB-lite"/>
    </source>
</evidence>
<sequence>MTPLLALPSPNFHTTPHLALGVIYNMHIPTYVADLWWNRSSNQEPSDPETDTSPPGQRASECFGKTPSIKHTDKDIVVCMESSSDVVST</sequence>
<gene>
    <name evidence="2" type="ORF">AVEN_116623_1</name>
</gene>
<protein>
    <submittedName>
        <fullName evidence="2">Uncharacterized protein</fullName>
    </submittedName>
</protein>
<keyword evidence="3" id="KW-1185">Reference proteome</keyword>
<dbReference type="AlphaFoldDB" id="A0A4Y2DE93"/>
<evidence type="ECO:0000313" key="3">
    <source>
        <dbReference type="Proteomes" id="UP000499080"/>
    </source>
</evidence>
<proteinExistence type="predicted"/>
<dbReference type="Proteomes" id="UP000499080">
    <property type="component" value="Unassembled WGS sequence"/>
</dbReference>
<reference evidence="2 3" key="1">
    <citation type="journal article" date="2019" name="Sci. Rep.">
        <title>Orb-weaving spider Araneus ventricosus genome elucidates the spidroin gene catalogue.</title>
        <authorList>
            <person name="Kono N."/>
            <person name="Nakamura H."/>
            <person name="Ohtoshi R."/>
            <person name="Moran D.A.P."/>
            <person name="Shinohara A."/>
            <person name="Yoshida Y."/>
            <person name="Fujiwara M."/>
            <person name="Mori M."/>
            <person name="Tomita M."/>
            <person name="Arakawa K."/>
        </authorList>
    </citation>
    <scope>NUCLEOTIDE SEQUENCE [LARGE SCALE GENOMIC DNA]</scope>
</reference>
<comment type="caution">
    <text evidence="2">The sequence shown here is derived from an EMBL/GenBank/DDBJ whole genome shotgun (WGS) entry which is preliminary data.</text>
</comment>